<feature type="domain" description="SsuA/THI5-like" evidence="2">
    <location>
        <begin position="31"/>
        <end position="242"/>
    </location>
</feature>
<accession>A0A2T6AC33</accession>
<evidence type="ECO:0000313" key="4">
    <source>
        <dbReference type="Proteomes" id="UP000244069"/>
    </source>
</evidence>
<dbReference type="Gene3D" id="3.40.190.10">
    <property type="entry name" value="Periplasmic binding protein-like II"/>
    <property type="match status" value="2"/>
</dbReference>
<feature type="signal peptide" evidence="1">
    <location>
        <begin position="1"/>
        <end position="18"/>
    </location>
</feature>
<proteinExistence type="predicted"/>
<dbReference type="InterPro" id="IPR015168">
    <property type="entry name" value="SsuA/THI5"/>
</dbReference>
<protein>
    <submittedName>
        <fullName evidence="3">Putative hydroxymethylpyrimidine transport system substrate-binding protein</fullName>
    </submittedName>
</protein>
<dbReference type="GO" id="GO:0009228">
    <property type="term" value="P:thiamine biosynthetic process"/>
    <property type="evidence" value="ECO:0007669"/>
    <property type="project" value="InterPro"/>
</dbReference>
<keyword evidence="1" id="KW-0732">Signal</keyword>
<dbReference type="AlphaFoldDB" id="A0A2T6AC33"/>
<dbReference type="SUPFAM" id="SSF53850">
    <property type="entry name" value="Periplasmic binding protein-like II"/>
    <property type="match status" value="1"/>
</dbReference>
<dbReference type="RefSeq" id="WP_107978303.1">
    <property type="nucleotide sequence ID" value="NZ_BMEZ01000027.1"/>
</dbReference>
<dbReference type="Proteomes" id="UP000244069">
    <property type="component" value="Unassembled WGS sequence"/>
</dbReference>
<evidence type="ECO:0000313" key="3">
    <source>
        <dbReference type="EMBL" id="PTX41380.1"/>
    </source>
</evidence>
<dbReference type="CDD" id="cd13651">
    <property type="entry name" value="PBP2_ThiY"/>
    <property type="match status" value="1"/>
</dbReference>
<dbReference type="InterPro" id="IPR027939">
    <property type="entry name" value="NMT1/THI5"/>
</dbReference>
<name>A0A2T6AC33_9RHOB</name>
<dbReference type="EMBL" id="QBKN01000029">
    <property type="protein sequence ID" value="PTX41380.1"/>
    <property type="molecule type" value="Genomic_DNA"/>
</dbReference>
<reference evidence="3 4" key="1">
    <citation type="submission" date="2018-04" db="EMBL/GenBank/DDBJ databases">
        <title>Genomic Encyclopedia of Archaeal and Bacterial Type Strains, Phase II (KMG-II): from individual species to whole genera.</title>
        <authorList>
            <person name="Goeker M."/>
        </authorList>
    </citation>
    <scope>NUCLEOTIDE SEQUENCE [LARGE SCALE GENOMIC DNA]</scope>
    <source>
        <strain evidence="3 4">DSM 29329</strain>
    </source>
</reference>
<keyword evidence="4" id="KW-1185">Reference proteome</keyword>
<evidence type="ECO:0000256" key="1">
    <source>
        <dbReference type="SAM" id="SignalP"/>
    </source>
</evidence>
<gene>
    <name evidence="3" type="ORF">C8N44_12948</name>
</gene>
<dbReference type="OrthoDB" id="5348911at2"/>
<dbReference type="PANTHER" id="PTHR31528">
    <property type="entry name" value="4-AMINO-5-HYDROXYMETHYL-2-METHYLPYRIMIDINE PHOSPHATE SYNTHASE THI11-RELATED"/>
    <property type="match status" value="1"/>
</dbReference>
<dbReference type="PANTHER" id="PTHR31528:SF3">
    <property type="entry name" value="THIAMINE BIOSYNTHESIS PROTEIN HI_0357-RELATED"/>
    <property type="match status" value="1"/>
</dbReference>
<feature type="chain" id="PRO_5015669226" evidence="1">
    <location>
        <begin position="19"/>
        <end position="311"/>
    </location>
</feature>
<organism evidence="3 4">
    <name type="scientific">Allosediminivita pacifica</name>
    <dbReference type="NCBI Taxonomy" id="1267769"/>
    <lineage>
        <taxon>Bacteria</taxon>
        <taxon>Pseudomonadati</taxon>
        <taxon>Pseudomonadota</taxon>
        <taxon>Alphaproteobacteria</taxon>
        <taxon>Rhodobacterales</taxon>
        <taxon>Paracoccaceae</taxon>
        <taxon>Allosediminivita</taxon>
    </lineage>
</organism>
<comment type="caution">
    <text evidence="3">The sequence shown here is derived from an EMBL/GenBank/DDBJ whole genome shotgun (WGS) entry which is preliminary data.</text>
</comment>
<dbReference type="Pfam" id="PF09084">
    <property type="entry name" value="NMT1"/>
    <property type="match status" value="1"/>
</dbReference>
<sequence>MKAHLTALALLAAAPAAAQDEMTVMLDWFVNPDHGPIVIAQEQGYFTDAGLEVEVIAPADPADPPKMAAAGRADLAISYQPQLHLQVAEGMPLTRVGTLVATPLNCLLVLEDGPVKEIADLADRKVGFSVSGFEEALLSAMLGGAGISPADVELVNVNWSLSPALMSGQVDAVIGAFRNFELNQMEIEGVAGRCFYPEEHGVPTYDELIYVANPETMDSDMIRRFLAATEKATQFIVNHPQESWEIFASTSAELQDELNERAWADTIPRFALRPEALDRGRYARFEAFLAEAGLIEGTRRVSDLAIDLGAQ</sequence>
<evidence type="ECO:0000259" key="2">
    <source>
        <dbReference type="Pfam" id="PF09084"/>
    </source>
</evidence>